<dbReference type="PANTHER" id="PTHR46044:SF14">
    <property type="entry name" value="ARYLACETONITRILASE"/>
    <property type="match status" value="1"/>
</dbReference>
<sequence length="400" mass="43962">MATTESQPQLAPHDNHWYDEEDVPVADQAVGLPEVDWQRREYLGKLQFKQLALVSMLLGTAFAIHHGQSTATSFTEYNNLTVAIVRAPPANWPLPVMNKKWTGVKFDLNQTVVKATHLIEDAANTGANLVVFPELWFPGYPKGIADSTSMKDHIESYFDNSLVVGSPQWDTLIAAAKNNRVYIVPAFSHREGDLIYMAQALISPEGEVLLLRHKLRPSGGEREIWSDGTIDDLKVIATPYGRWGLLECWEHFHPAMTFNVQSQKETLHIASWPFTPNEGDSEALPFEAAEVNVAAARTYAVNAGAPLAFASVGNVRFIGSDGLDGKVVNASVSFDDVPLVYASFNTTGLAETAPYDSDAEQSWGILRQINAGFPSYIPNVLGKLVPRKKISISKLLSRAG</sequence>
<dbReference type="InterPro" id="IPR036526">
    <property type="entry name" value="C-N_Hydrolase_sf"/>
</dbReference>
<dbReference type="STRING" id="60169.A0A1V6NEM2"/>
<comment type="similarity">
    <text evidence="1">Belongs to the carbon-nitrogen hydrolase superfamily. Nitrilase family.</text>
</comment>
<evidence type="ECO:0000313" key="7">
    <source>
        <dbReference type="Proteomes" id="UP000191408"/>
    </source>
</evidence>
<gene>
    <name evidence="6" type="ORF">PENPOL_c010G00946</name>
</gene>
<evidence type="ECO:0000256" key="3">
    <source>
        <dbReference type="ARBA" id="ARBA00036406"/>
    </source>
</evidence>
<proteinExistence type="inferred from homology"/>
<keyword evidence="2" id="KW-0378">Hydrolase</keyword>
<dbReference type="GO" id="GO:0000257">
    <property type="term" value="F:nitrilase activity"/>
    <property type="evidence" value="ECO:0007669"/>
    <property type="project" value="UniProtKB-EC"/>
</dbReference>
<evidence type="ECO:0000313" key="6">
    <source>
        <dbReference type="EMBL" id="OQD63184.1"/>
    </source>
</evidence>
<keyword evidence="7" id="KW-1185">Reference proteome</keyword>
<dbReference type="PANTHER" id="PTHR46044">
    <property type="entry name" value="NITRILASE"/>
    <property type="match status" value="1"/>
</dbReference>
<dbReference type="SUPFAM" id="SSF56317">
    <property type="entry name" value="Carbon-nitrogen hydrolase"/>
    <property type="match status" value="1"/>
</dbReference>
<protein>
    <recommendedName>
        <fullName evidence="4">nitrilase</fullName>
        <ecNumber evidence="4">3.5.5.1</ecNumber>
    </recommendedName>
</protein>
<reference evidence="7" key="1">
    <citation type="journal article" date="2017" name="Nat. Microbiol.">
        <title>Global analysis of biosynthetic gene clusters reveals vast potential of secondary metabolite production in Penicillium species.</title>
        <authorList>
            <person name="Nielsen J.C."/>
            <person name="Grijseels S."/>
            <person name="Prigent S."/>
            <person name="Ji B."/>
            <person name="Dainat J."/>
            <person name="Nielsen K.F."/>
            <person name="Frisvad J.C."/>
            <person name="Workman M."/>
            <person name="Nielsen J."/>
        </authorList>
    </citation>
    <scope>NUCLEOTIDE SEQUENCE [LARGE SCALE GENOMIC DNA]</scope>
    <source>
        <strain evidence="7">IBT 4502</strain>
    </source>
</reference>
<dbReference type="EMBL" id="MDYM01000010">
    <property type="protein sequence ID" value="OQD63184.1"/>
    <property type="molecule type" value="Genomic_DNA"/>
</dbReference>
<dbReference type="InterPro" id="IPR044149">
    <property type="entry name" value="Nitrilases_CHs"/>
</dbReference>
<name>A0A1V6NEM2_PENPO</name>
<comment type="catalytic activity">
    <reaction evidence="3">
        <text>a nitrile + 2 H2O = a carboxylate + NH4(+)</text>
        <dbReference type="Rhea" id="RHEA:21724"/>
        <dbReference type="ChEBI" id="CHEBI:15377"/>
        <dbReference type="ChEBI" id="CHEBI:18379"/>
        <dbReference type="ChEBI" id="CHEBI:28938"/>
        <dbReference type="ChEBI" id="CHEBI:29067"/>
        <dbReference type="EC" id="3.5.5.1"/>
    </reaction>
</comment>
<dbReference type="PROSITE" id="PS50263">
    <property type="entry name" value="CN_HYDROLASE"/>
    <property type="match status" value="1"/>
</dbReference>
<dbReference type="OrthoDB" id="10250282at2759"/>
<evidence type="ECO:0000256" key="1">
    <source>
        <dbReference type="ARBA" id="ARBA00008129"/>
    </source>
</evidence>
<dbReference type="InterPro" id="IPR003010">
    <property type="entry name" value="C-N_Hydrolase"/>
</dbReference>
<evidence type="ECO:0000259" key="5">
    <source>
        <dbReference type="PROSITE" id="PS50263"/>
    </source>
</evidence>
<organism evidence="6 7">
    <name type="scientific">Penicillium polonicum</name>
    <dbReference type="NCBI Taxonomy" id="60169"/>
    <lineage>
        <taxon>Eukaryota</taxon>
        <taxon>Fungi</taxon>
        <taxon>Dikarya</taxon>
        <taxon>Ascomycota</taxon>
        <taxon>Pezizomycotina</taxon>
        <taxon>Eurotiomycetes</taxon>
        <taxon>Eurotiomycetidae</taxon>
        <taxon>Eurotiales</taxon>
        <taxon>Aspergillaceae</taxon>
        <taxon>Penicillium</taxon>
    </lineage>
</organism>
<evidence type="ECO:0000256" key="4">
    <source>
        <dbReference type="ARBA" id="ARBA00039045"/>
    </source>
</evidence>
<dbReference type="AlphaFoldDB" id="A0A1V6NEM2"/>
<dbReference type="Pfam" id="PF00795">
    <property type="entry name" value="CN_hydrolase"/>
    <property type="match status" value="1"/>
</dbReference>
<dbReference type="EC" id="3.5.5.1" evidence="4"/>
<comment type="caution">
    <text evidence="6">The sequence shown here is derived from an EMBL/GenBank/DDBJ whole genome shotgun (WGS) entry which is preliminary data.</text>
</comment>
<accession>A0A1V6NEM2</accession>
<dbReference type="Gene3D" id="3.60.110.10">
    <property type="entry name" value="Carbon-nitrogen hydrolase"/>
    <property type="match status" value="1"/>
</dbReference>
<evidence type="ECO:0000256" key="2">
    <source>
        <dbReference type="ARBA" id="ARBA00022801"/>
    </source>
</evidence>
<feature type="domain" description="CN hydrolase" evidence="5">
    <location>
        <begin position="80"/>
        <end position="346"/>
    </location>
</feature>
<dbReference type="Proteomes" id="UP000191408">
    <property type="component" value="Unassembled WGS sequence"/>
</dbReference>